<feature type="compositionally biased region" description="Low complexity" evidence="1">
    <location>
        <begin position="161"/>
        <end position="172"/>
    </location>
</feature>
<keyword evidence="3" id="KW-0282">Flagellum</keyword>
<organism evidence="3 4">
    <name type="scientific">Eoetvoesiella caeni</name>
    <dbReference type="NCBI Taxonomy" id="645616"/>
    <lineage>
        <taxon>Bacteria</taxon>
        <taxon>Pseudomonadati</taxon>
        <taxon>Pseudomonadota</taxon>
        <taxon>Betaproteobacteria</taxon>
        <taxon>Burkholderiales</taxon>
        <taxon>Alcaligenaceae</taxon>
        <taxon>Eoetvoesiella</taxon>
    </lineage>
</organism>
<protein>
    <submittedName>
        <fullName evidence="3">Flagellar hook-length control protein FliK</fullName>
    </submittedName>
</protein>
<dbReference type="AlphaFoldDB" id="A0A366HLF5"/>
<feature type="region of interest" description="Disordered" evidence="1">
    <location>
        <begin position="28"/>
        <end position="67"/>
    </location>
</feature>
<evidence type="ECO:0000313" key="4">
    <source>
        <dbReference type="Proteomes" id="UP000253628"/>
    </source>
</evidence>
<name>A0A366HLF5_9BURK</name>
<dbReference type="Gene3D" id="3.30.750.140">
    <property type="match status" value="1"/>
</dbReference>
<dbReference type="Pfam" id="PF02120">
    <property type="entry name" value="Flg_hook"/>
    <property type="match status" value="1"/>
</dbReference>
<sequence>MSIGGPSALGTLLVQRLDAVLGTTLSQQTNLASGARPDAVSQPGQPLSPDPAQNQTARDSRSTVDKVLEQSGQQLRQTVEKTKLDAQQSILAGRNQPATSSTPSAPTTLGSAARAILALLQSFPESAPPLKGKSPLAGADPKAAPAQAGTPTQDSQQTPRTTAGAAATNQAGGPSGGSAPSGGLPSANSAVGNAASGVAGAPPGAVPNAPAATAAQFVQALSQTLQNSGLFYESHLSNVAFGAQDAATLHNEPQAHAGRNASAHPGSTAAPAPAEAAPRSGADAAQPNTAGTATAAQAGAAQNSALAGLHPDTHLLVRQQLEVLANQTVAWRGEAWPNAPMQWEVTRENSSSEHEEAVSHWATRLTLNLPNLGEIQARINLSDRQIVMQLVAPESATLLDQNQDALRSHLLARGLQVGALSVREQAAEDQPAQQVAAAPEARA</sequence>
<dbReference type="RefSeq" id="WP_113931565.1">
    <property type="nucleotide sequence ID" value="NZ_JACCEU010000001.1"/>
</dbReference>
<feature type="domain" description="Flagellar hook-length control protein-like C-terminal" evidence="2">
    <location>
        <begin position="358"/>
        <end position="430"/>
    </location>
</feature>
<dbReference type="OrthoDB" id="5296742at2"/>
<feature type="compositionally biased region" description="Polar residues" evidence="1">
    <location>
        <begin position="149"/>
        <end position="160"/>
    </location>
</feature>
<evidence type="ECO:0000256" key="1">
    <source>
        <dbReference type="SAM" id="MobiDB-lite"/>
    </source>
</evidence>
<feature type="region of interest" description="Disordered" evidence="1">
    <location>
        <begin position="256"/>
        <end position="297"/>
    </location>
</feature>
<feature type="region of interest" description="Disordered" evidence="1">
    <location>
        <begin position="126"/>
        <end position="188"/>
    </location>
</feature>
<feature type="compositionally biased region" description="Basic and acidic residues" evidence="1">
    <location>
        <begin position="58"/>
        <end position="67"/>
    </location>
</feature>
<comment type="caution">
    <text evidence="3">The sequence shown here is derived from an EMBL/GenBank/DDBJ whole genome shotgun (WGS) entry which is preliminary data.</text>
</comment>
<dbReference type="InterPro" id="IPR021136">
    <property type="entry name" value="Flagellar_hook_control-like_C"/>
</dbReference>
<proteinExistence type="predicted"/>
<reference evidence="3 4" key="1">
    <citation type="submission" date="2018-06" db="EMBL/GenBank/DDBJ databases">
        <title>Genomic Encyclopedia of Type Strains, Phase IV (KMG-IV): sequencing the most valuable type-strain genomes for metagenomic binning, comparative biology and taxonomic classification.</title>
        <authorList>
            <person name="Goeker M."/>
        </authorList>
    </citation>
    <scope>NUCLEOTIDE SEQUENCE [LARGE SCALE GENOMIC DNA]</scope>
    <source>
        <strain evidence="3 4">DSM 25520</strain>
    </source>
</reference>
<dbReference type="EMBL" id="QNRQ01000001">
    <property type="protein sequence ID" value="RBP43276.1"/>
    <property type="molecule type" value="Genomic_DNA"/>
</dbReference>
<accession>A0A366HLF5</accession>
<feature type="compositionally biased region" description="Low complexity" evidence="1">
    <location>
        <begin position="269"/>
        <end position="297"/>
    </location>
</feature>
<feature type="compositionally biased region" description="Low complexity" evidence="1">
    <location>
        <begin position="135"/>
        <end position="148"/>
    </location>
</feature>
<dbReference type="Proteomes" id="UP000253628">
    <property type="component" value="Unassembled WGS sequence"/>
</dbReference>
<evidence type="ECO:0000259" key="2">
    <source>
        <dbReference type="Pfam" id="PF02120"/>
    </source>
</evidence>
<keyword evidence="3" id="KW-0969">Cilium</keyword>
<gene>
    <name evidence="3" type="ORF">DFR37_101405</name>
</gene>
<keyword evidence="4" id="KW-1185">Reference proteome</keyword>
<dbReference type="InterPro" id="IPR038610">
    <property type="entry name" value="FliK-like_C_sf"/>
</dbReference>
<evidence type="ECO:0000313" key="3">
    <source>
        <dbReference type="EMBL" id="RBP43276.1"/>
    </source>
</evidence>
<keyword evidence="3" id="KW-0966">Cell projection</keyword>